<dbReference type="Proteomes" id="UP000825729">
    <property type="component" value="Unassembled WGS sequence"/>
</dbReference>
<comment type="pathway">
    <text evidence="3">Amino-acid degradation; L-phenylalanine degradation; acetoacetate and fumarate from L-phenylalanine: step 3/6.</text>
</comment>
<dbReference type="CDD" id="cd07250">
    <property type="entry name" value="HPPD_C_like"/>
    <property type="match status" value="1"/>
</dbReference>
<dbReference type="GO" id="GO:0005737">
    <property type="term" value="C:cytoplasm"/>
    <property type="evidence" value="ECO:0007669"/>
    <property type="project" value="UniProtKB-SubCell"/>
</dbReference>
<dbReference type="CDD" id="cd08342">
    <property type="entry name" value="HPPD_N_like"/>
    <property type="match status" value="1"/>
</dbReference>
<evidence type="ECO:0000313" key="19">
    <source>
        <dbReference type="EMBL" id="KAG9439453.1"/>
    </source>
</evidence>
<feature type="domain" description="VOC" evidence="18">
    <location>
        <begin position="290"/>
        <end position="449"/>
    </location>
</feature>
<reference evidence="19 20" key="1">
    <citation type="submission" date="2021-07" db="EMBL/GenBank/DDBJ databases">
        <title>The Aristolochia fimbriata genome: insights into angiosperm evolution, floral development and chemical biosynthesis.</title>
        <authorList>
            <person name="Jiao Y."/>
        </authorList>
    </citation>
    <scope>NUCLEOTIDE SEQUENCE [LARGE SCALE GENOMIC DNA]</scope>
    <source>
        <strain evidence="19">IBCAS-2021</strain>
        <tissue evidence="19">Leaf</tissue>
    </source>
</reference>
<dbReference type="PANTHER" id="PTHR11959">
    <property type="entry name" value="4-HYDROXYPHENYLPYRUVATE DIOXYGENASE"/>
    <property type="match status" value="1"/>
</dbReference>
<dbReference type="GO" id="GO:0006559">
    <property type="term" value="P:L-phenylalanine catabolic process"/>
    <property type="evidence" value="ECO:0007669"/>
    <property type="project" value="UniProtKB-KW"/>
</dbReference>
<dbReference type="NCBIfam" id="TIGR01263">
    <property type="entry name" value="4HPPD"/>
    <property type="match status" value="1"/>
</dbReference>
<comment type="pathway">
    <text evidence="16">Cofactor biosynthesis; prenylquinone biosynthesis.</text>
</comment>
<evidence type="ECO:0000256" key="3">
    <source>
        <dbReference type="ARBA" id="ARBA00005162"/>
    </source>
</evidence>
<dbReference type="GO" id="GO:0046872">
    <property type="term" value="F:metal ion binding"/>
    <property type="evidence" value="ECO:0007669"/>
    <property type="project" value="UniProtKB-KW"/>
</dbReference>
<comment type="caution">
    <text evidence="19">The sequence shown here is derived from an EMBL/GenBank/DDBJ whole genome shotgun (WGS) entry which is preliminary data.</text>
</comment>
<dbReference type="AlphaFoldDB" id="A0AAV7DT81"/>
<evidence type="ECO:0000256" key="2">
    <source>
        <dbReference type="ARBA" id="ARBA00004496"/>
    </source>
</evidence>
<dbReference type="GO" id="GO:0006572">
    <property type="term" value="P:L-tyrosine catabolic process"/>
    <property type="evidence" value="ECO:0007669"/>
    <property type="project" value="UniProtKB-KW"/>
</dbReference>
<dbReference type="PROSITE" id="PS51819">
    <property type="entry name" value="VOC"/>
    <property type="match status" value="2"/>
</dbReference>
<dbReference type="SUPFAM" id="SSF54593">
    <property type="entry name" value="Glyoxalase/Bleomycin resistance protein/Dihydroxybiphenyl dioxygenase"/>
    <property type="match status" value="1"/>
</dbReference>
<keyword evidence="13" id="KW-0408">Iron</keyword>
<dbReference type="EC" id="1.13.11.27" evidence="5"/>
<dbReference type="InterPro" id="IPR041735">
    <property type="entry name" value="4OHPhenylPyrv_dOase_C"/>
</dbReference>
<evidence type="ECO:0000313" key="20">
    <source>
        <dbReference type="Proteomes" id="UP000825729"/>
    </source>
</evidence>
<gene>
    <name evidence="19" type="ORF">H6P81_019618</name>
</gene>
<evidence type="ECO:0000256" key="8">
    <source>
        <dbReference type="ARBA" id="ARBA00022723"/>
    </source>
</evidence>
<dbReference type="InterPro" id="IPR041736">
    <property type="entry name" value="4OHPhenylPyrv_dOase_N"/>
</dbReference>
<evidence type="ECO:0000256" key="4">
    <source>
        <dbReference type="ARBA" id="ARBA00005877"/>
    </source>
</evidence>
<keyword evidence="8" id="KW-0479">Metal-binding</keyword>
<protein>
    <recommendedName>
        <fullName evidence="6">4-hydroxyphenylpyruvate dioxygenase</fullName>
        <ecNumber evidence="5">1.13.11.27</ecNumber>
    </recommendedName>
    <alternativeName>
        <fullName evidence="15">4-hydroxyphenylpyruvic acid oxidase</fullName>
    </alternativeName>
</protein>
<evidence type="ECO:0000256" key="14">
    <source>
        <dbReference type="ARBA" id="ARBA00023232"/>
    </source>
</evidence>
<comment type="subcellular location">
    <subcellularLocation>
        <location evidence="2">Cytoplasm</location>
    </subcellularLocation>
</comment>
<name>A0AAV7DT81_ARIFI</name>
<sequence length="511" mass="56470">MSILFSTSHTSLISSKVGTPSRLSSASKWGVSSGRITESSWRRRPHWISRKYGAAWRRNLVAACSIKCPGEASSRVAETGKERESDTTHVEIPNVFKLMGYGKFVRHNPLSDHFSVRRFHHVEFWCSDATNVSRRFSFGLGMPIVAKSDISTGNLTHASYLLRSGTLNLLFSASYTSSISASTPGNSSIPSFSFPTFRRFAATHGLAVRAIAVEVEDAEAAFETSVAHGARPSHPPTPLGDDGEAVVAEVSLYGDVVLRYISFKRPEHSFFLPGFESIDPEVPLDYGFRRLDHAVGNVPELGPAVAYVKRFTGFHNFAEFTTEDVGSDESGLNSAVLANNNETVLLPINEPVNGTRLSNIQTFLDHNAGPGVQHLAMGTNDIFRTLREMRERRGFGGFEFMPPPPVTYYRNLAPRAGDVLTEEQMRECEEFGILFDRDEQGALLQTFTAPVGDRPTFFFEIIQRVGCMTKDEHGKTFQKGGCGGFGKGNFSELYKSIEEYAKMLEAKIAFN</sequence>
<evidence type="ECO:0000256" key="1">
    <source>
        <dbReference type="ARBA" id="ARBA00001962"/>
    </source>
</evidence>
<dbReference type="InterPro" id="IPR005956">
    <property type="entry name" value="4OHPhenylPyrv_dOase"/>
</dbReference>
<dbReference type="PANTHER" id="PTHR11959:SF1">
    <property type="entry name" value="4-HYDROXYPHENYLPYRUVATE DIOXYGENASE"/>
    <property type="match status" value="1"/>
</dbReference>
<dbReference type="InterPro" id="IPR029068">
    <property type="entry name" value="Glyas_Bleomycin-R_OHBP_Dase"/>
</dbReference>
<keyword evidence="14" id="KW-0585">Phenylalanine catabolism</keyword>
<dbReference type="GO" id="GO:0003868">
    <property type="term" value="F:4-hydroxyphenylpyruvate dioxygenase activity"/>
    <property type="evidence" value="ECO:0007669"/>
    <property type="project" value="UniProtKB-EC"/>
</dbReference>
<dbReference type="EMBL" id="JAINDJ010000008">
    <property type="protein sequence ID" value="KAG9439453.1"/>
    <property type="molecule type" value="Genomic_DNA"/>
</dbReference>
<keyword evidence="11" id="KW-0223">Dioxygenase</keyword>
<evidence type="ECO:0000256" key="9">
    <source>
        <dbReference type="ARBA" id="ARBA00022737"/>
    </source>
</evidence>
<evidence type="ECO:0000259" key="18">
    <source>
        <dbReference type="PROSITE" id="PS51819"/>
    </source>
</evidence>
<evidence type="ECO:0000256" key="7">
    <source>
        <dbReference type="ARBA" id="ARBA00022490"/>
    </source>
</evidence>
<keyword evidence="7" id="KW-0963">Cytoplasm</keyword>
<evidence type="ECO:0000256" key="11">
    <source>
        <dbReference type="ARBA" id="ARBA00022964"/>
    </source>
</evidence>
<dbReference type="Pfam" id="PF00903">
    <property type="entry name" value="Glyoxalase"/>
    <property type="match status" value="1"/>
</dbReference>
<keyword evidence="20" id="KW-1185">Reference proteome</keyword>
<feature type="domain" description="VOC" evidence="18">
    <location>
        <begin position="118"/>
        <end position="263"/>
    </location>
</feature>
<feature type="region of interest" description="Disordered" evidence="17">
    <location>
        <begin position="1"/>
        <end position="20"/>
    </location>
</feature>
<keyword evidence="9" id="KW-0677">Repeat</keyword>
<evidence type="ECO:0000256" key="16">
    <source>
        <dbReference type="ARBA" id="ARBA00060694"/>
    </source>
</evidence>
<evidence type="ECO:0000256" key="17">
    <source>
        <dbReference type="SAM" id="MobiDB-lite"/>
    </source>
</evidence>
<accession>A0AAV7DT81</accession>
<evidence type="ECO:0000256" key="10">
    <source>
        <dbReference type="ARBA" id="ARBA00022878"/>
    </source>
</evidence>
<dbReference type="FunFam" id="3.10.180.10:FF:000013">
    <property type="entry name" value="4-hydroxyphenylpyruvate dioxygenase"/>
    <property type="match status" value="1"/>
</dbReference>
<organism evidence="19 20">
    <name type="scientific">Aristolochia fimbriata</name>
    <name type="common">White veined hardy Dutchman's pipe vine</name>
    <dbReference type="NCBI Taxonomy" id="158543"/>
    <lineage>
        <taxon>Eukaryota</taxon>
        <taxon>Viridiplantae</taxon>
        <taxon>Streptophyta</taxon>
        <taxon>Embryophyta</taxon>
        <taxon>Tracheophyta</taxon>
        <taxon>Spermatophyta</taxon>
        <taxon>Magnoliopsida</taxon>
        <taxon>Magnoliidae</taxon>
        <taxon>Piperales</taxon>
        <taxon>Aristolochiaceae</taxon>
        <taxon>Aristolochia</taxon>
    </lineage>
</organism>
<dbReference type="InterPro" id="IPR037523">
    <property type="entry name" value="VOC_core"/>
</dbReference>
<evidence type="ECO:0000256" key="6">
    <source>
        <dbReference type="ARBA" id="ARBA00018452"/>
    </source>
</evidence>
<comment type="cofactor">
    <cofactor evidence="1">
        <name>Fe cation</name>
        <dbReference type="ChEBI" id="CHEBI:24875"/>
    </cofactor>
</comment>
<evidence type="ECO:0000256" key="12">
    <source>
        <dbReference type="ARBA" id="ARBA00023002"/>
    </source>
</evidence>
<keyword evidence="10" id="KW-0828">Tyrosine catabolism</keyword>
<evidence type="ECO:0000256" key="15">
    <source>
        <dbReference type="ARBA" id="ARBA00029786"/>
    </source>
</evidence>
<dbReference type="Gene3D" id="3.10.180.10">
    <property type="entry name" value="2,3-Dihydroxybiphenyl 1,2-Dioxygenase, domain 1"/>
    <property type="match status" value="2"/>
</dbReference>
<dbReference type="FunFam" id="3.10.180.10:FF:000025">
    <property type="entry name" value="4-hydroxyphenylpyruvate dioxygenase"/>
    <property type="match status" value="1"/>
</dbReference>
<dbReference type="InterPro" id="IPR004360">
    <property type="entry name" value="Glyas_Fos-R_dOase_dom"/>
</dbReference>
<proteinExistence type="inferred from homology"/>
<evidence type="ECO:0000256" key="5">
    <source>
        <dbReference type="ARBA" id="ARBA00013222"/>
    </source>
</evidence>
<evidence type="ECO:0000256" key="13">
    <source>
        <dbReference type="ARBA" id="ARBA00023004"/>
    </source>
</evidence>
<keyword evidence="12" id="KW-0560">Oxidoreductase</keyword>
<comment type="similarity">
    <text evidence="4">Belongs to the 4HPPD family.</text>
</comment>